<feature type="domain" description="UBR-type" evidence="12">
    <location>
        <begin position="92"/>
        <end position="163"/>
    </location>
</feature>
<dbReference type="Gene3D" id="2.10.110.30">
    <property type="match status" value="1"/>
</dbReference>
<feature type="compositionally biased region" description="Basic and acidic residues" evidence="11">
    <location>
        <begin position="1304"/>
        <end position="1317"/>
    </location>
</feature>
<evidence type="ECO:0000256" key="6">
    <source>
        <dbReference type="ARBA" id="ARBA00022786"/>
    </source>
</evidence>
<dbReference type="InterPro" id="IPR003769">
    <property type="entry name" value="ClpS_core"/>
</dbReference>
<keyword evidence="7 10" id="KW-0862">Zinc</keyword>
<keyword evidence="5 10" id="KW-0863">Zinc-finger</keyword>
<name>A0A1I8ET92_WUCBA</name>
<dbReference type="FunFam" id="2.10.110.30:FF:000001">
    <property type="entry name" value="E3 ubiquitin-protein ligase UBR2 isoform 1"/>
    <property type="match status" value="1"/>
</dbReference>
<dbReference type="InterPro" id="IPR055194">
    <property type="entry name" value="UBR1-like_WH"/>
</dbReference>
<keyword evidence="6 10" id="KW-0833">Ubl conjugation pathway</keyword>
<dbReference type="GO" id="GO:0005737">
    <property type="term" value="C:cytoplasm"/>
    <property type="evidence" value="ECO:0007669"/>
    <property type="project" value="TreeGrafter"/>
</dbReference>
<comment type="catalytic activity">
    <reaction evidence="1 10">
        <text>S-ubiquitinyl-[E2 ubiquitin-conjugating enzyme]-L-cysteine + [acceptor protein]-L-lysine = [E2 ubiquitin-conjugating enzyme]-L-cysteine + N(6)-ubiquitinyl-[acceptor protein]-L-lysine.</text>
        <dbReference type="EC" id="2.3.2.27"/>
    </reaction>
</comment>
<dbReference type="EC" id="2.3.2.27" evidence="10"/>
<dbReference type="InterPro" id="IPR039164">
    <property type="entry name" value="UBR1-like"/>
</dbReference>
<feature type="region of interest" description="Disordered" evidence="11">
    <location>
        <begin position="1288"/>
        <end position="1324"/>
    </location>
</feature>
<dbReference type="GO" id="GO:0061630">
    <property type="term" value="F:ubiquitin protein ligase activity"/>
    <property type="evidence" value="ECO:0007669"/>
    <property type="project" value="UniProtKB-UniRule"/>
</dbReference>
<evidence type="ECO:0000256" key="8">
    <source>
        <dbReference type="ARBA" id="ARBA00046341"/>
    </source>
</evidence>
<dbReference type="PANTHER" id="PTHR21497">
    <property type="entry name" value="UBIQUITIN LIGASE E3 ALPHA-RELATED"/>
    <property type="match status" value="1"/>
</dbReference>
<evidence type="ECO:0000256" key="10">
    <source>
        <dbReference type="RuleBase" id="RU366018"/>
    </source>
</evidence>
<evidence type="ECO:0000256" key="7">
    <source>
        <dbReference type="ARBA" id="ARBA00022833"/>
    </source>
</evidence>
<evidence type="ECO:0000256" key="5">
    <source>
        <dbReference type="ARBA" id="ARBA00022771"/>
    </source>
</evidence>
<dbReference type="GO" id="GO:0000151">
    <property type="term" value="C:ubiquitin ligase complex"/>
    <property type="evidence" value="ECO:0007669"/>
    <property type="project" value="TreeGrafter"/>
</dbReference>
<evidence type="ECO:0000313" key="13">
    <source>
        <dbReference type="WBParaSite" id="maker-PairedContig_4810-snap-gene-0.5-mRNA-1"/>
    </source>
</evidence>
<dbReference type="SUPFAM" id="SSF54736">
    <property type="entry name" value="ClpS-like"/>
    <property type="match status" value="1"/>
</dbReference>
<dbReference type="STRING" id="6293.A0A1I8ET92"/>
<dbReference type="SMART" id="SM00396">
    <property type="entry name" value="ZnF_UBR1"/>
    <property type="match status" value="1"/>
</dbReference>
<dbReference type="InterPro" id="IPR047508">
    <property type="entry name" value="UBR-box_UBR2"/>
</dbReference>
<comment type="function">
    <text evidence="10">Ubiquitin ligase protein which is a component of the N-end rule pathway. Recognizes and binds to proteins bearing specific N-terminal residues that are destabilizing according to the N-end rule, leading to their ubiquitination and subsequent degradation.</text>
</comment>
<dbReference type="PANTHER" id="PTHR21497:SF24">
    <property type="entry name" value="E3 UBIQUITIN-PROTEIN LIGASE UBR1"/>
    <property type="match status" value="1"/>
</dbReference>
<comment type="similarity">
    <text evidence="8 10">Belongs to the E3 ubiquitin-protein ligase UBR1-like family.</text>
</comment>
<dbReference type="Pfam" id="PF22960">
    <property type="entry name" value="WHD_UBR1"/>
    <property type="match status" value="1"/>
</dbReference>
<dbReference type="Pfam" id="PF02207">
    <property type="entry name" value="zf-UBR"/>
    <property type="match status" value="1"/>
</dbReference>
<dbReference type="PROSITE" id="PS51157">
    <property type="entry name" value="ZF_UBR"/>
    <property type="match status" value="1"/>
</dbReference>
<evidence type="ECO:0000256" key="1">
    <source>
        <dbReference type="ARBA" id="ARBA00000900"/>
    </source>
</evidence>
<reference evidence="13" key="1">
    <citation type="submission" date="2016-11" db="UniProtKB">
        <authorList>
            <consortium name="WormBaseParasite"/>
        </authorList>
    </citation>
    <scope>IDENTIFICATION</scope>
    <source>
        <strain evidence="13">pt0022</strain>
    </source>
</reference>
<evidence type="ECO:0000256" key="2">
    <source>
        <dbReference type="ARBA" id="ARBA00004906"/>
    </source>
</evidence>
<keyword evidence="4 10" id="KW-0479">Metal-binding</keyword>
<sequence>MQMIDKLISLTRASNWDEVERILVDYWTQQCPLICAPTEDPSFDFKIDDNIFNEKLLHPTACAYCLDKNVGTDLIPLNASYGSKSSANRRSAYCGHVFRGGEATYSCKECACDPTCVICYQCFLNSVHKSHKYRMCASNGNGCCDCGDVEAWKEYPACKLHEIGQNEEQDSEIADVPAEITEQVETRIRSLTRIVLRFSIGIICWLEEKTLPTFLSVLFLHSELTYNVIFLCFIALERGIDSTLPLYQTILLNDETHTFDSVIRALNLSIHCNHPQALQLATVIDREGRASVRNGNIDYCIKAKDEIQRRTQRDSNHRTEKSGPLDVRVIDSRFVSLQNFAVRLIGWLTNQARHLPALALMVGEILLNEKVELEINDSTGQVDQTLMAHILRCDRALWKGARIGFHQMIMATVLMNNEQKKAFSRLYIRLYKKIYDDFIDDDHDQSVSITVLTVQIFTVPTIARMLIAEESVFQIVLHTLSSHCRKYLKAPNKRKFDFSSRSYPHTLRRALYMLCDLRYLLSVVPSQQDWTPQLRENFLSGCSSFIRFLSFMQGMDEVRRQTAEHQVWEQEWETAFNIQIKLQHVLALTICWCNSDEFVHNRLMSQLIDELEAVASHSPDFANKVIVEVDGIKATSIPFDLSYGSLSVHQPFWRLLAGLFIAEQSLLQKICVRDEAEKIPEGMINLKGKRALLMEMPLRIFVLCSQSQAQMWRRNGFSLVNQIHNYSAPTCRAEMFDRDILMLQVCAALTPPDTFIIRVLHRFGLRVWAETNFEEIRAAFSSVASDDLSKCTVTLAEEMLHLFIIIIGERYLPGVGKSTIKTLLRREVLHVLATKPTPFSKIQRAMPVNLLFADLSVEEAVKSVGDFRKPTKTSPGIFLLKDSARSEYNAFFYHYSKTDVSNAEQYRQKCTNKALKKEIVVAAPPMPPQFEPFFAPIINLLRSKMMMQLIRIVLERTARRSRYSSDGLLHRVLFLVGMGLNEQTVNSNFDFIGCAEEANIFTLMKNLNGKPESEPHADLLGYLLERYKKTKSESKETVMQPRLEAPDASESEIKARKAAIAAKKRKQAMDQMSRLQKQFVTQNQDLIGKEFLEGKGPQKHDDDDEPLGILPHGSGFPICLGIDRSIAKCDSCRRVTCILCQEDEDITANGQALVCAAFMQKSSLFARLKQEEAASELSKVFVPVSLRNGLGSSTCGHVMHFNCYKKFSELLKDRDRGRNPQLMAFNPRVLDVNSGEYLCPLCKRLSNTILPILPPLAQVFHDRIANKERHMEFEDWINHFVGFFDSSTSDDKSFKGHSKKRSHSERSLMELASREAETGNTLSASVPSTSAMSFMMEMSPVVHPKPDEMMEVDDNEERTVKTAVKRHSGPDGRFFSIFTSIPDVMHKIKDMLIQPEKQHTDSVRTYFSPVIWDMIHYFLKQTNLHLQNDGTSSYFNEEIMEAIFTFQTAAFSLRSIATVLRRGGKPLFGAWNARQRECIYALSRSCAVATMKCHSSYYYLRFLLLQLLSPLLSHKAITDQNATVDSGTDSSNPVDQSSVKALEAKKKTEIHLPEGMDLNNMPQLEFAVAVMMSEDIKKPINILAIDMLSLAVEMAMCEGWEPMNKNGKAINNKEGFVTFPHGSENEQYAIRLALIGHLYQVIATFDVEPILSKQSASPFVIQEDKMLDDLLLHLYAIACPGKQLSSMVALKKTLHTAVLEFLRPLSLLYHALTLVPPPEALKDPSVNEFEPLCRYLGFIPSLGEFLGGLCVEKLFTLWASSQGNKSQRSFVRQPVLENSFVELPEDFSELINYAASFRCPSIPIDDRSSSAPSLCLLCGSLLCSQIYCCQRTVNGITLGACSYHLKMCTGCSGGVFLRIRDCQVVLLTSRDRGCLLPAPYIDDYGEADPGFRRGNPLHLSHELYAKLENLWLNQSITEEVANQYEIDHRNIEV</sequence>
<evidence type="ECO:0000256" key="4">
    <source>
        <dbReference type="ARBA" id="ARBA00022723"/>
    </source>
</evidence>
<evidence type="ECO:0000256" key="9">
    <source>
        <dbReference type="PROSITE-ProRule" id="PRU00508"/>
    </source>
</evidence>
<comment type="pathway">
    <text evidence="2 10">Protein modification; protein ubiquitination.</text>
</comment>
<dbReference type="UniPathway" id="UPA00143"/>
<accession>A0A1I8ET92</accession>
<dbReference type="Gene3D" id="3.30.1390.10">
    <property type="match status" value="1"/>
</dbReference>
<dbReference type="Pfam" id="PF18995">
    <property type="entry name" value="PRT6_C"/>
    <property type="match status" value="1"/>
</dbReference>
<dbReference type="GO" id="GO:0016567">
    <property type="term" value="P:protein ubiquitination"/>
    <property type="evidence" value="ECO:0007669"/>
    <property type="project" value="UniProtKB-UniRule"/>
</dbReference>
<keyword evidence="3 10" id="KW-0808">Transferase</keyword>
<protein>
    <recommendedName>
        <fullName evidence="10">E3 ubiquitin-protein ligase</fullName>
        <ecNumber evidence="10">2.3.2.27</ecNumber>
    </recommendedName>
</protein>
<dbReference type="GO" id="GO:0071596">
    <property type="term" value="P:ubiquitin-dependent protein catabolic process via the N-end rule pathway"/>
    <property type="evidence" value="ECO:0007669"/>
    <property type="project" value="UniProtKB-UniRule"/>
</dbReference>
<dbReference type="Pfam" id="PF02617">
    <property type="entry name" value="ClpS"/>
    <property type="match status" value="1"/>
</dbReference>
<dbReference type="CDD" id="cd19679">
    <property type="entry name" value="UBR-box_UBR2"/>
    <property type="match status" value="1"/>
</dbReference>
<evidence type="ECO:0000256" key="11">
    <source>
        <dbReference type="SAM" id="MobiDB-lite"/>
    </source>
</evidence>
<dbReference type="InterPro" id="IPR044046">
    <property type="entry name" value="E3_ligase_UBR-like_C"/>
</dbReference>
<dbReference type="InterPro" id="IPR003126">
    <property type="entry name" value="Znf_UBR"/>
</dbReference>
<proteinExistence type="inferred from homology"/>
<dbReference type="WBParaSite" id="maker-PairedContig_4810-snap-gene-0.5-mRNA-1">
    <property type="protein sequence ID" value="maker-PairedContig_4810-snap-gene-0.5-mRNA-1"/>
    <property type="gene ID" value="maker-PairedContig_4810-snap-gene-0.5"/>
</dbReference>
<organism evidence="13">
    <name type="scientific">Wuchereria bancrofti</name>
    <dbReference type="NCBI Taxonomy" id="6293"/>
    <lineage>
        <taxon>Eukaryota</taxon>
        <taxon>Metazoa</taxon>
        <taxon>Ecdysozoa</taxon>
        <taxon>Nematoda</taxon>
        <taxon>Chromadorea</taxon>
        <taxon>Rhabditida</taxon>
        <taxon>Spirurina</taxon>
        <taxon>Spiruromorpha</taxon>
        <taxon>Filarioidea</taxon>
        <taxon>Onchocercidae</taxon>
        <taxon>Wuchereria</taxon>
    </lineage>
</organism>
<dbReference type="FunFam" id="3.30.1390.10:FF:000010">
    <property type="entry name" value="E3 ubiquitin-protein ligase ubr-1"/>
    <property type="match status" value="1"/>
</dbReference>
<dbReference type="GO" id="GO:0008270">
    <property type="term" value="F:zinc ion binding"/>
    <property type="evidence" value="ECO:0007669"/>
    <property type="project" value="UniProtKB-UniRule"/>
</dbReference>
<feature type="zinc finger region" description="UBR-type" evidence="9">
    <location>
        <begin position="92"/>
        <end position="163"/>
    </location>
</feature>
<dbReference type="InterPro" id="IPR014719">
    <property type="entry name" value="Ribosomal_bL12_C/ClpS-like"/>
</dbReference>
<evidence type="ECO:0000259" key="12">
    <source>
        <dbReference type="PROSITE" id="PS51157"/>
    </source>
</evidence>
<evidence type="ECO:0000256" key="3">
    <source>
        <dbReference type="ARBA" id="ARBA00022679"/>
    </source>
</evidence>